<dbReference type="EMBL" id="OM735686">
    <property type="protein sequence ID" value="UNY50183.1"/>
    <property type="molecule type" value="Genomic_DNA"/>
</dbReference>
<evidence type="ECO:0000313" key="1">
    <source>
        <dbReference type="EMBL" id="UNY50183.1"/>
    </source>
</evidence>
<evidence type="ECO:0000313" key="2">
    <source>
        <dbReference type="Proteomes" id="UP000832073"/>
    </source>
</evidence>
<sequence>MAITVNRNAVPQRPLFAPLELVTGKSYRRSDSPSANSNYRDVIVVEHVANPRMKYLMDLKDFRLSPPDHESLHGLRFYEVDITINA</sequence>
<keyword evidence="2" id="KW-1185">Reference proteome</keyword>
<protein>
    <submittedName>
        <fullName evidence="1">Uncharacterized protein</fullName>
    </submittedName>
</protein>
<name>A0AAE9GCP4_9CAUD</name>
<proteinExistence type="predicted"/>
<organism evidence="1 2">
    <name type="scientific">Stenotrophomonas phage vB_SmeS_BUCT700</name>
    <dbReference type="NCBI Taxonomy" id="2924895"/>
    <lineage>
        <taxon>Viruses</taxon>
        <taxon>Duplodnaviria</taxon>
        <taxon>Heunggongvirae</taxon>
        <taxon>Uroviricota</taxon>
        <taxon>Caudoviricetes</taxon>
        <taxon>Autographivirales</taxon>
        <taxon>Autonotataviridae</taxon>
        <taxon>Gujervirinae</taxon>
        <taxon>Smasvirus</taxon>
        <taxon>Smasvirus BUCT700</taxon>
    </lineage>
</organism>
<dbReference type="Proteomes" id="UP000832073">
    <property type="component" value="Segment"/>
</dbReference>
<accession>A0AAE9GCP4</accession>
<reference evidence="1" key="1">
    <citation type="submission" date="2022-02" db="EMBL/GenBank/DDBJ databases">
        <authorList>
            <person name="Pu M."/>
            <person name="Li Y."/>
            <person name="Han P."/>
            <person name="Fan H."/>
            <person name="Tong Y."/>
        </authorList>
    </citation>
    <scope>NUCLEOTIDE SEQUENCE</scope>
</reference>